<evidence type="ECO:0000259" key="1">
    <source>
        <dbReference type="Pfam" id="PF01738"/>
    </source>
</evidence>
<dbReference type="EMBL" id="CP139487">
    <property type="protein sequence ID" value="WPU66695.1"/>
    <property type="molecule type" value="Genomic_DNA"/>
</dbReference>
<dbReference type="AlphaFoldDB" id="A0AAX4HU30"/>
<dbReference type="RefSeq" id="WP_321399164.1">
    <property type="nucleotide sequence ID" value="NZ_CP139487.1"/>
</dbReference>
<gene>
    <name evidence="2" type="ORF">SOO65_08045</name>
</gene>
<reference evidence="2 3" key="1">
    <citation type="submission" date="2023-11" db="EMBL/GenBank/DDBJ databases">
        <title>Peredibacter starrii A3.12.</title>
        <authorList>
            <person name="Mitchell R.J."/>
        </authorList>
    </citation>
    <scope>NUCLEOTIDE SEQUENCE [LARGE SCALE GENOMIC DNA]</scope>
    <source>
        <strain evidence="2 3">A3.12</strain>
    </source>
</reference>
<dbReference type="GO" id="GO:0016787">
    <property type="term" value="F:hydrolase activity"/>
    <property type="evidence" value="ECO:0007669"/>
    <property type="project" value="UniProtKB-KW"/>
</dbReference>
<sequence>MKKEIVIQYNDIGLRGHINFDDDSRCWIIFAHGSGSSRLSSRNNWVADRLNEMGFATILFDLLTEDEDLNYKNRFDISLLAERLLIATNWLMKSEYYRGQPLAYFGASTGAGAALTAAAHHSPFVPLFTVISRGGRPDLAGINDLKNVKVPVLLIVGDKDHQVIDLNQLAMNNLADAKLVLIPGATHLFEEPGTLDEVVKVIGEWLETKLPARSSDGLFI</sequence>
<dbReference type="Proteomes" id="UP001324634">
    <property type="component" value="Chromosome"/>
</dbReference>
<dbReference type="SUPFAM" id="SSF53474">
    <property type="entry name" value="alpha/beta-Hydrolases"/>
    <property type="match status" value="1"/>
</dbReference>
<proteinExistence type="predicted"/>
<dbReference type="Gene3D" id="3.40.50.1820">
    <property type="entry name" value="alpha/beta hydrolase"/>
    <property type="match status" value="1"/>
</dbReference>
<protein>
    <submittedName>
        <fullName evidence="2">Dienelactone hydrolase family protein</fullName>
    </submittedName>
</protein>
<dbReference type="InterPro" id="IPR029058">
    <property type="entry name" value="AB_hydrolase_fold"/>
</dbReference>
<name>A0AAX4HU30_9BACT</name>
<dbReference type="Pfam" id="PF01738">
    <property type="entry name" value="DLH"/>
    <property type="match status" value="1"/>
</dbReference>
<feature type="domain" description="Dienelactone hydrolase" evidence="1">
    <location>
        <begin position="45"/>
        <end position="193"/>
    </location>
</feature>
<dbReference type="KEGG" id="psti:SOO65_08045"/>
<dbReference type="InterPro" id="IPR002925">
    <property type="entry name" value="Dienelactn_hydro"/>
</dbReference>
<evidence type="ECO:0000313" key="3">
    <source>
        <dbReference type="Proteomes" id="UP001324634"/>
    </source>
</evidence>
<keyword evidence="2" id="KW-0378">Hydrolase</keyword>
<evidence type="ECO:0000313" key="2">
    <source>
        <dbReference type="EMBL" id="WPU66695.1"/>
    </source>
</evidence>
<accession>A0AAX4HU30</accession>
<organism evidence="2 3">
    <name type="scientific">Peredibacter starrii</name>
    <dbReference type="NCBI Taxonomy" id="28202"/>
    <lineage>
        <taxon>Bacteria</taxon>
        <taxon>Pseudomonadati</taxon>
        <taxon>Bdellovibrionota</taxon>
        <taxon>Bacteriovoracia</taxon>
        <taxon>Bacteriovoracales</taxon>
        <taxon>Bacteriovoracaceae</taxon>
        <taxon>Peredibacter</taxon>
    </lineage>
</organism>
<keyword evidence="3" id="KW-1185">Reference proteome</keyword>